<evidence type="ECO:0000313" key="1">
    <source>
        <dbReference type="EMBL" id="ELP83515.1"/>
    </source>
</evidence>
<evidence type="ECO:0000313" key="2">
    <source>
        <dbReference type="Proteomes" id="UP000014680"/>
    </source>
</evidence>
<dbReference type="RefSeq" id="XP_004182861.1">
    <property type="nucleotide sequence ID" value="XM_004182813.1"/>
</dbReference>
<dbReference type="KEGG" id="eiv:EIN_377800"/>
<organism evidence="1 2">
    <name type="scientific">Entamoeba invadens IP1</name>
    <dbReference type="NCBI Taxonomy" id="370355"/>
    <lineage>
        <taxon>Eukaryota</taxon>
        <taxon>Amoebozoa</taxon>
        <taxon>Evosea</taxon>
        <taxon>Archamoebae</taxon>
        <taxon>Mastigamoebida</taxon>
        <taxon>Entamoebidae</taxon>
        <taxon>Entamoeba</taxon>
    </lineage>
</organism>
<gene>
    <name evidence="1" type="ORF">EIN_377800</name>
</gene>
<feature type="non-terminal residue" evidence="1">
    <location>
        <position position="568"/>
    </location>
</feature>
<proteinExistence type="predicted"/>
<name>A0A0A1TU99_ENTIV</name>
<dbReference type="Proteomes" id="UP000014680">
    <property type="component" value="Unassembled WGS sequence"/>
</dbReference>
<accession>A0A0A1TU99</accession>
<dbReference type="SUPFAM" id="SSF52058">
    <property type="entry name" value="L domain-like"/>
    <property type="match status" value="1"/>
</dbReference>
<reference evidence="1 2" key="1">
    <citation type="submission" date="2012-10" db="EMBL/GenBank/DDBJ databases">
        <authorList>
            <person name="Zafar N."/>
            <person name="Inman J."/>
            <person name="Hall N."/>
            <person name="Lorenzi H."/>
            <person name="Caler E."/>
        </authorList>
    </citation>
    <scope>NUCLEOTIDE SEQUENCE [LARGE SCALE GENOMIC DNA]</scope>
    <source>
        <strain evidence="1 2">IP1</strain>
    </source>
</reference>
<sequence>MDMKSVKKLVYFLDRETSHLLAMINMKYSWWVNHTIRTLPEQRVVYSYEQLRPTSFYQTVTIAVETCDVFTFNKNCFENIVSVKIMKNRGGAVLNTFIECLATQSIHLEIIDIFFVLVCPKVGSCTCPALFTSRFPFLKKLFFRQVNTSIQARMTINKICDTFKTNNQTTQLAFFFDSPAFTQEDLYSGIVKNTNAFFVIQSFGFLLENLEMCHHNNILLSSDSLKVKVDCSSTFFNSFLTLNKLYLFSNVSFVTKSNDLVDLNFLENTNFTLVGKIPMSNTFLSKVHELTFCEMVIPPFNDIGCRDISMYTALTKLYLTTKSSLKHLPFLIPNNLKVLVLNNTFVNSFTELGNITEVSTLRTLRVESMNISEITNLPKLPITKFVVDKCSFRVRQFEHLFPRLSTFKAQNCMLFIVEQFPNTLTSIKLKSLMSPCCTFDTIHLVSLCLNKTTFLKQISLPTSLQFFSMKKCNTPEKWNLSQLFLLTEFRMKHCCSKDVVLPTNLQLLQVLKCDETTKLENLEQCNLVNLKVNLNSKFLSRIHIPFNSVDLFYEKEKDVMFSTKGKNK</sequence>
<dbReference type="GeneID" id="14882353"/>
<dbReference type="VEuPathDB" id="AmoebaDB:EIN_377800"/>
<dbReference type="EMBL" id="KB207268">
    <property type="protein sequence ID" value="ELP83515.1"/>
    <property type="molecule type" value="Genomic_DNA"/>
</dbReference>
<dbReference type="AlphaFoldDB" id="A0A0A1TU99"/>
<protein>
    <submittedName>
        <fullName evidence="1">Uncharacterized protein</fullName>
    </submittedName>
</protein>
<keyword evidence="2" id="KW-1185">Reference proteome</keyword>